<dbReference type="OrthoDB" id="10599951at2759"/>
<keyword evidence="2" id="KW-1185">Reference proteome</keyword>
<evidence type="ECO:0000313" key="1">
    <source>
        <dbReference type="EMBL" id="KAF9946950.1"/>
    </source>
</evidence>
<organism evidence="1 2">
    <name type="scientific">Modicella reniformis</name>
    <dbReference type="NCBI Taxonomy" id="1440133"/>
    <lineage>
        <taxon>Eukaryota</taxon>
        <taxon>Fungi</taxon>
        <taxon>Fungi incertae sedis</taxon>
        <taxon>Mucoromycota</taxon>
        <taxon>Mortierellomycotina</taxon>
        <taxon>Mortierellomycetes</taxon>
        <taxon>Mortierellales</taxon>
        <taxon>Mortierellaceae</taxon>
        <taxon>Modicella</taxon>
    </lineage>
</organism>
<dbReference type="Proteomes" id="UP000749646">
    <property type="component" value="Unassembled WGS sequence"/>
</dbReference>
<feature type="non-terminal residue" evidence="1">
    <location>
        <position position="204"/>
    </location>
</feature>
<dbReference type="EMBL" id="JAAAHW010007661">
    <property type="protein sequence ID" value="KAF9946950.1"/>
    <property type="molecule type" value="Genomic_DNA"/>
</dbReference>
<dbReference type="AlphaFoldDB" id="A0A9P6IT79"/>
<name>A0A9P6IT79_9FUNG</name>
<gene>
    <name evidence="1" type="ORF">BGZ65_009258</name>
</gene>
<evidence type="ECO:0000313" key="2">
    <source>
        <dbReference type="Proteomes" id="UP000749646"/>
    </source>
</evidence>
<reference evidence="1" key="1">
    <citation type="journal article" date="2020" name="Fungal Divers.">
        <title>Resolving the Mortierellaceae phylogeny through synthesis of multi-gene phylogenetics and phylogenomics.</title>
        <authorList>
            <person name="Vandepol N."/>
            <person name="Liber J."/>
            <person name="Desiro A."/>
            <person name="Na H."/>
            <person name="Kennedy M."/>
            <person name="Barry K."/>
            <person name="Grigoriev I.V."/>
            <person name="Miller A.N."/>
            <person name="O'Donnell K."/>
            <person name="Stajich J.E."/>
            <person name="Bonito G."/>
        </authorList>
    </citation>
    <scope>NUCLEOTIDE SEQUENCE</scope>
    <source>
        <strain evidence="1">MES-2147</strain>
    </source>
</reference>
<comment type="caution">
    <text evidence="1">The sequence shown here is derived from an EMBL/GenBank/DDBJ whole genome shotgun (WGS) entry which is preliminary data.</text>
</comment>
<sequence length="204" mass="22935">SCRALSKTHGAGEDHLADSTPIFAPDEALYLDNISFTYHQHLGKSVDVPLNIRTAGLSDPRKSLLEMAADKLLVYKPNNQYQLTLRDAYVALSCTVDLHIEGTGSYFSPEYLSAAEDAFSLQVNNAERLKITMSLLNIMEEKTNNDGVRELRKKIKLKADYEEGPCNDQMYRNILCVLEHMYVTFISPSMAKLAITFPKINLNE</sequence>
<protein>
    <submittedName>
        <fullName evidence="1">Uncharacterized protein</fullName>
    </submittedName>
</protein>
<accession>A0A9P6IT79</accession>
<proteinExistence type="predicted"/>